<dbReference type="Proteomes" id="UP000323521">
    <property type="component" value="Chromosome"/>
</dbReference>
<keyword evidence="6" id="KW-0418">Kinase</keyword>
<dbReference type="PANTHER" id="PTHR43304:SF1">
    <property type="entry name" value="PAC DOMAIN-CONTAINING PROTEIN"/>
    <property type="match status" value="1"/>
</dbReference>
<dbReference type="InterPro" id="IPR000700">
    <property type="entry name" value="PAS-assoc_C"/>
</dbReference>
<evidence type="ECO:0000259" key="7">
    <source>
        <dbReference type="PROSITE" id="PS50112"/>
    </source>
</evidence>
<dbReference type="Pfam" id="PF17853">
    <property type="entry name" value="GGDEF_2"/>
    <property type="match status" value="1"/>
</dbReference>
<evidence type="ECO:0000313" key="9">
    <source>
        <dbReference type="EMBL" id="ATW28874.1"/>
    </source>
</evidence>
<dbReference type="Gene3D" id="3.30.450.20">
    <property type="entry name" value="PAS domain"/>
    <property type="match status" value="3"/>
</dbReference>
<dbReference type="PROSITE" id="PS50112">
    <property type="entry name" value="PAS"/>
    <property type="match status" value="2"/>
</dbReference>
<dbReference type="KEGG" id="fwa:DCMF_24335"/>
<comment type="catalytic activity">
    <reaction evidence="1">
        <text>ATP + protein L-histidine = ADP + protein N-phospho-L-histidine.</text>
        <dbReference type="EC" id="2.7.13.3"/>
    </reaction>
</comment>
<dbReference type="InterPro" id="IPR025736">
    <property type="entry name" value="PucR_C-HTH_dom"/>
</dbReference>
<dbReference type="InterPro" id="IPR042070">
    <property type="entry name" value="PucR_C-HTH_sf"/>
</dbReference>
<dbReference type="AlphaFoldDB" id="A0A3G1L2J9"/>
<dbReference type="SMART" id="SM00091">
    <property type="entry name" value="PAS"/>
    <property type="match status" value="3"/>
</dbReference>
<evidence type="ECO:0000256" key="6">
    <source>
        <dbReference type="ARBA" id="ARBA00022777"/>
    </source>
</evidence>
<dbReference type="PROSITE" id="PS50113">
    <property type="entry name" value="PAC"/>
    <property type="match status" value="1"/>
</dbReference>
<dbReference type="InterPro" id="IPR001610">
    <property type="entry name" value="PAC"/>
</dbReference>
<dbReference type="NCBIfam" id="TIGR00229">
    <property type="entry name" value="sensory_box"/>
    <property type="match status" value="3"/>
</dbReference>
<dbReference type="Gene3D" id="1.10.10.2840">
    <property type="entry name" value="PucR C-terminal helix-turn-helix domain"/>
    <property type="match status" value="1"/>
</dbReference>
<reference evidence="9 10" key="1">
    <citation type="submission" date="2016-10" db="EMBL/GenBank/DDBJ databases">
        <title>Complete Genome Sequence of Peptococcaceae strain DCMF.</title>
        <authorList>
            <person name="Edwards R.J."/>
            <person name="Holland S.I."/>
            <person name="Deshpande N.P."/>
            <person name="Wong Y.K."/>
            <person name="Ertan H."/>
            <person name="Manefield M."/>
            <person name="Russell T.L."/>
            <person name="Lee M.J."/>
        </authorList>
    </citation>
    <scope>NUCLEOTIDE SEQUENCE [LARGE SCALE GENOMIC DNA]</scope>
    <source>
        <strain evidence="9 10">DCMF</strain>
    </source>
</reference>
<feature type="domain" description="PAC" evidence="8">
    <location>
        <begin position="213"/>
        <end position="265"/>
    </location>
</feature>
<keyword evidence="5" id="KW-0808">Transferase</keyword>
<name>A0A3G1L2J9_FORW1</name>
<dbReference type="PANTHER" id="PTHR43304">
    <property type="entry name" value="PHYTOCHROME-LIKE PROTEIN CPH1"/>
    <property type="match status" value="1"/>
</dbReference>
<evidence type="ECO:0000256" key="3">
    <source>
        <dbReference type="ARBA" id="ARBA00012438"/>
    </source>
</evidence>
<evidence type="ECO:0000256" key="2">
    <source>
        <dbReference type="ARBA" id="ARBA00006754"/>
    </source>
</evidence>
<comment type="similarity">
    <text evidence="2">Belongs to the CdaR family.</text>
</comment>
<dbReference type="InterPro" id="IPR013655">
    <property type="entry name" value="PAS_fold_3"/>
</dbReference>
<protein>
    <recommendedName>
        <fullName evidence="3">histidine kinase</fullName>
        <ecNumber evidence="3">2.7.13.3</ecNumber>
    </recommendedName>
</protein>
<dbReference type="InterPro" id="IPR000014">
    <property type="entry name" value="PAS"/>
</dbReference>
<feature type="domain" description="PAS" evidence="7">
    <location>
        <begin position="137"/>
        <end position="209"/>
    </location>
</feature>
<evidence type="ECO:0000256" key="4">
    <source>
        <dbReference type="ARBA" id="ARBA00022553"/>
    </source>
</evidence>
<dbReference type="Pfam" id="PF08448">
    <property type="entry name" value="PAS_4"/>
    <property type="match status" value="1"/>
</dbReference>
<dbReference type="InterPro" id="IPR041522">
    <property type="entry name" value="CdaR_GGDEF"/>
</dbReference>
<feature type="domain" description="PAS" evidence="7">
    <location>
        <begin position="266"/>
        <end position="336"/>
    </location>
</feature>
<dbReference type="SMART" id="SM00086">
    <property type="entry name" value="PAC"/>
    <property type="match status" value="3"/>
</dbReference>
<keyword evidence="10" id="KW-1185">Reference proteome</keyword>
<dbReference type="EMBL" id="CP017634">
    <property type="protein sequence ID" value="ATW28874.1"/>
    <property type="molecule type" value="Genomic_DNA"/>
</dbReference>
<evidence type="ECO:0000313" key="10">
    <source>
        <dbReference type="Proteomes" id="UP000323521"/>
    </source>
</evidence>
<accession>A0A3G1L2J9</accession>
<keyword evidence="4" id="KW-0597">Phosphoprotein</keyword>
<dbReference type="EC" id="2.7.13.3" evidence="3"/>
<dbReference type="Pfam" id="PF13556">
    <property type="entry name" value="HTH_30"/>
    <property type="match status" value="1"/>
</dbReference>
<dbReference type="GO" id="GO:0004673">
    <property type="term" value="F:protein histidine kinase activity"/>
    <property type="evidence" value="ECO:0007669"/>
    <property type="project" value="UniProtKB-EC"/>
</dbReference>
<dbReference type="InterPro" id="IPR035965">
    <property type="entry name" value="PAS-like_dom_sf"/>
</dbReference>
<evidence type="ECO:0000256" key="1">
    <source>
        <dbReference type="ARBA" id="ARBA00000085"/>
    </source>
</evidence>
<dbReference type="Pfam" id="PF13426">
    <property type="entry name" value="PAS_9"/>
    <property type="match status" value="1"/>
</dbReference>
<evidence type="ECO:0000256" key="5">
    <source>
        <dbReference type="ARBA" id="ARBA00022679"/>
    </source>
</evidence>
<dbReference type="InterPro" id="IPR013656">
    <property type="entry name" value="PAS_4"/>
</dbReference>
<dbReference type="Pfam" id="PF08447">
    <property type="entry name" value="PAS_3"/>
    <property type="match status" value="1"/>
</dbReference>
<organism evidence="9 10">
    <name type="scientific">Formimonas warabiya</name>
    <dbReference type="NCBI Taxonomy" id="1761012"/>
    <lineage>
        <taxon>Bacteria</taxon>
        <taxon>Bacillati</taxon>
        <taxon>Bacillota</taxon>
        <taxon>Clostridia</taxon>
        <taxon>Eubacteriales</taxon>
        <taxon>Peptococcaceae</taxon>
        <taxon>Candidatus Formimonas</taxon>
    </lineage>
</organism>
<gene>
    <name evidence="9" type="ORF">DCMF_24335</name>
</gene>
<dbReference type="CDD" id="cd00130">
    <property type="entry name" value="PAS"/>
    <property type="match status" value="3"/>
</dbReference>
<evidence type="ECO:0000259" key="8">
    <source>
        <dbReference type="PROSITE" id="PS50113"/>
    </source>
</evidence>
<sequence>MTRHRKLEQTLCEREEKYRARFFNSPAIELMIDFETGDILDFTQAALDFYGYSDNELKGMKIYEINTADLRTIFRNLKEVKRFHEKSFFYQHRLKNGEIRDVEVYSGLTEIFGKKIVHSIIFDITDKQRMEQELRESQERLAWVIRGSKAGIWDYDLVHHRLYIDKQWKAILGYEEHEIPDELGDWRSRCHPEDRSRVTDMASHYITGKNEKYELEYRMRHKNGTYRWVHATGKLIFDWENCPIRFVGSIIDVTDHKQVEELHHEMEERLKEFAQAVPDASFIVDEDGRHIEIFGNYQKIIPFPKEQLIGRRIQEVMPGEDGEVLLNEVKQCLLTNESRYRVDERKRGEKNIWIEGRVVPMDYRFHGKRTVAVVLTDVTKQRQSEKMLQFNYELRRKSDFFNDIIGGKISITEKSKLSAQSWGVDFAQPLICCLLSLKKPLDPQERQNNGSVKAPIHQDKEDLLKLLSTIPECIVWDCRERIGIVSHHLTVNDQGEKGLKIIGEIREKVRTYAPDLIVTIGVGKVHSGPDSFETSFLEAESALAAILCKGKSEEVTCYYQDLGLFQLLPSMSGHKLAPNYVETMIGPLIAYDLERGTDLLKTLEEILQNASMKEAAEKMFLHRKTLVFRKKRIEKILGVLLEEFEMRMALAAAIKLHKLKNITNN</sequence>
<dbReference type="SUPFAM" id="SSF55785">
    <property type="entry name" value="PYP-like sensor domain (PAS domain)"/>
    <property type="match status" value="3"/>
</dbReference>
<dbReference type="InterPro" id="IPR052162">
    <property type="entry name" value="Sensor_kinase/Photoreceptor"/>
</dbReference>
<proteinExistence type="inferred from homology"/>